<comment type="cofactor">
    <cofactor evidence="1 7">
        <name>FMN</name>
        <dbReference type="ChEBI" id="CHEBI:58210"/>
    </cofactor>
</comment>
<sequence length="158" mass="17116">MKTGIFYGSTTGVTQDISERVGKLLNADVMPASDIDKIKDYDLAILATSTWGMGDLQDDWFDPLDKLKTMDLAGKKIAFIGVGDQEGFGDTFVDGIGIIYDEIKGKGITLVGKTSTDGYSFSDSKGADDGEFLGLVIDENNQSNLTDERIAAWVEKLK</sequence>
<dbReference type="RefSeq" id="WP_005980640.1">
    <property type="nucleotide sequence ID" value="NZ_BAABXY010000001.1"/>
</dbReference>
<dbReference type="Pfam" id="PF00258">
    <property type="entry name" value="Flavodoxin_1"/>
    <property type="match status" value="1"/>
</dbReference>
<evidence type="ECO:0000256" key="3">
    <source>
        <dbReference type="ARBA" id="ARBA00022448"/>
    </source>
</evidence>
<evidence type="ECO:0000313" key="10">
    <source>
        <dbReference type="Proteomes" id="UP000249008"/>
    </source>
</evidence>
<evidence type="ECO:0000256" key="4">
    <source>
        <dbReference type="ARBA" id="ARBA00022630"/>
    </source>
</evidence>
<dbReference type="InterPro" id="IPR050619">
    <property type="entry name" value="Flavodoxin"/>
</dbReference>
<keyword evidence="4 7" id="KW-0285">Flavoprotein</keyword>
<dbReference type="GeneID" id="78453958"/>
<dbReference type="PANTHER" id="PTHR42809:SF1">
    <property type="entry name" value="FLAVODOXIN 1"/>
    <property type="match status" value="1"/>
</dbReference>
<dbReference type="NCBIfam" id="TIGR01752">
    <property type="entry name" value="flav_long"/>
    <property type="match status" value="1"/>
</dbReference>
<name>A0AAX1TRC5_9FUSO</name>
<dbReference type="InterPro" id="IPR010086">
    <property type="entry name" value="Flavodoxin_lc"/>
</dbReference>
<dbReference type="SUPFAM" id="SSF52218">
    <property type="entry name" value="Flavoproteins"/>
    <property type="match status" value="1"/>
</dbReference>
<comment type="function">
    <text evidence="7">Low-potential electron donor to a number of redox enzymes.</text>
</comment>
<evidence type="ECO:0000256" key="5">
    <source>
        <dbReference type="ARBA" id="ARBA00022643"/>
    </source>
</evidence>
<dbReference type="GO" id="GO:0010181">
    <property type="term" value="F:FMN binding"/>
    <property type="evidence" value="ECO:0007669"/>
    <property type="project" value="UniProtKB-UniRule"/>
</dbReference>
<dbReference type="PANTHER" id="PTHR42809">
    <property type="entry name" value="FLAVODOXIN 2"/>
    <property type="match status" value="1"/>
</dbReference>
<gene>
    <name evidence="9" type="primary">isiB_2</name>
    <name evidence="9" type="ORF">NCTC12112_02680</name>
</gene>
<keyword evidence="5 7" id="KW-0288">FMN</keyword>
<evidence type="ECO:0000256" key="6">
    <source>
        <dbReference type="ARBA" id="ARBA00022982"/>
    </source>
</evidence>
<dbReference type="Gene3D" id="3.40.50.360">
    <property type="match status" value="1"/>
</dbReference>
<evidence type="ECO:0000256" key="7">
    <source>
        <dbReference type="PIRNR" id="PIRNR038996"/>
    </source>
</evidence>
<evidence type="ECO:0000259" key="8">
    <source>
        <dbReference type="PROSITE" id="PS50902"/>
    </source>
</evidence>
<dbReference type="NCBIfam" id="NF006739">
    <property type="entry name" value="PRK09267.1-5"/>
    <property type="match status" value="1"/>
</dbReference>
<keyword evidence="3 7" id="KW-0813">Transport</keyword>
<organism evidence="9 10">
    <name type="scientific">Fusobacterium ulcerans</name>
    <dbReference type="NCBI Taxonomy" id="861"/>
    <lineage>
        <taxon>Bacteria</taxon>
        <taxon>Fusobacteriati</taxon>
        <taxon>Fusobacteriota</taxon>
        <taxon>Fusobacteriia</taxon>
        <taxon>Fusobacteriales</taxon>
        <taxon>Fusobacteriaceae</taxon>
        <taxon>Fusobacterium</taxon>
    </lineage>
</organism>
<evidence type="ECO:0000256" key="2">
    <source>
        <dbReference type="ARBA" id="ARBA00005267"/>
    </source>
</evidence>
<comment type="similarity">
    <text evidence="2 7">Belongs to the flavodoxin family.</text>
</comment>
<dbReference type="AlphaFoldDB" id="A0AAX1TRC5"/>
<dbReference type="EMBL" id="LS483487">
    <property type="protein sequence ID" value="SQJ12161.1"/>
    <property type="molecule type" value="Genomic_DNA"/>
</dbReference>
<keyword evidence="6 7" id="KW-0249">Electron transport</keyword>
<dbReference type="Proteomes" id="UP000249008">
    <property type="component" value="Chromosome 1"/>
</dbReference>
<accession>A0AAX1TRC5</accession>
<feature type="domain" description="Flavodoxin-like" evidence="8">
    <location>
        <begin position="3"/>
        <end position="158"/>
    </location>
</feature>
<reference evidence="9 10" key="1">
    <citation type="submission" date="2018-06" db="EMBL/GenBank/DDBJ databases">
        <authorList>
            <consortium name="Pathogen Informatics"/>
            <person name="Doyle S."/>
        </authorList>
    </citation>
    <scope>NUCLEOTIDE SEQUENCE [LARGE SCALE GENOMIC DNA]</scope>
    <source>
        <strain evidence="9 10">NCTC12112</strain>
    </source>
</reference>
<evidence type="ECO:0000256" key="1">
    <source>
        <dbReference type="ARBA" id="ARBA00001917"/>
    </source>
</evidence>
<dbReference type="KEGG" id="ful:C4N20_03985"/>
<dbReference type="GO" id="GO:0009055">
    <property type="term" value="F:electron transfer activity"/>
    <property type="evidence" value="ECO:0007669"/>
    <property type="project" value="UniProtKB-UniRule"/>
</dbReference>
<dbReference type="PIRSF" id="PIRSF038996">
    <property type="entry name" value="FldA"/>
    <property type="match status" value="1"/>
</dbReference>
<dbReference type="InterPro" id="IPR029039">
    <property type="entry name" value="Flavoprotein-like_sf"/>
</dbReference>
<dbReference type="InterPro" id="IPR008254">
    <property type="entry name" value="Flavodoxin/NO_synth"/>
</dbReference>
<dbReference type="PROSITE" id="PS50902">
    <property type="entry name" value="FLAVODOXIN_LIKE"/>
    <property type="match status" value="1"/>
</dbReference>
<evidence type="ECO:0000313" key="9">
    <source>
        <dbReference type="EMBL" id="SQJ12161.1"/>
    </source>
</evidence>
<proteinExistence type="inferred from homology"/>
<protein>
    <recommendedName>
        <fullName evidence="7">Flavodoxin</fullName>
    </recommendedName>
</protein>